<dbReference type="KEGG" id="caby:Cabys_769"/>
<evidence type="ECO:0000313" key="4">
    <source>
        <dbReference type="Proteomes" id="UP000004671"/>
    </source>
</evidence>
<accession>H1XUR7</accession>
<dbReference type="AlphaFoldDB" id="H1XUR7"/>
<dbReference type="HOGENOM" id="CLU_089333_0_1_0"/>
<evidence type="ECO:0000313" key="2">
    <source>
        <dbReference type="EMBL" id="APF17520.1"/>
    </source>
</evidence>
<dbReference type="Pfam" id="PF13338">
    <property type="entry name" value="AbiEi_4"/>
    <property type="match status" value="1"/>
</dbReference>
<dbReference type="Proteomes" id="UP000004671">
    <property type="component" value="Chromosome"/>
</dbReference>
<gene>
    <name evidence="2" type="ORF">Cabys_769</name>
    <name evidence="3" type="ORF">Calab_2003</name>
</gene>
<keyword evidence="4" id="KW-1185">Reference proteome</keyword>
<dbReference type="eggNOG" id="COG5340">
    <property type="taxonomic scope" value="Bacteria"/>
</dbReference>
<reference evidence="2 5" key="2">
    <citation type="submission" date="2016-11" db="EMBL/GenBank/DDBJ databases">
        <title>Genomic analysis of Caldithrix abyssi and proposal of a novel bacterial phylum Caldithrichaeota.</title>
        <authorList>
            <person name="Kublanov I."/>
            <person name="Sigalova O."/>
            <person name="Gavrilov S."/>
            <person name="Lebedinsky A."/>
            <person name="Ivanova N."/>
            <person name="Daum C."/>
            <person name="Reddy T."/>
            <person name="Klenk H.P."/>
            <person name="Goker M."/>
            <person name="Reva O."/>
            <person name="Miroshnichenko M."/>
            <person name="Kyprides N."/>
            <person name="Woyke T."/>
            <person name="Gelfand M."/>
        </authorList>
    </citation>
    <scope>NUCLEOTIDE SEQUENCE [LARGE SCALE GENOMIC DNA]</scope>
    <source>
        <strain evidence="2 5">LF13</strain>
    </source>
</reference>
<sequence>MQNVIDIFKQHYGYAYLKDLKAQGIHTDTIRKLLTGGKIEKIKPGLYRLADFTMMSHQGFVDACMAIPKAVICLHSALSYYELTTTVPAVVMVAVPREAKAPRLQYPPVKVFYFSHSNYEEGIERVHTETGDFRIYNIEKTIVDCFRYRKRLGEDVAVEGLKNYLRSKDANINKLFSYARKGRMHGVIKPYVEALII</sequence>
<dbReference type="EMBL" id="CM001402">
    <property type="protein sequence ID" value="EHO41616.1"/>
    <property type="molecule type" value="Genomic_DNA"/>
</dbReference>
<protein>
    <submittedName>
        <fullName evidence="2">Transcriptional regulator, AbiEi antitoxin, Type IV TA system</fullName>
    </submittedName>
</protein>
<dbReference type="PaxDb" id="880073-Calab_2003"/>
<evidence type="ECO:0000259" key="1">
    <source>
        <dbReference type="Pfam" id="PF13338"/>
    </source>
</evidence>
<dbReference type="OrthoDB" id="9801429at2"/>
<reference evidence="3 4" key="1">
    <citation type="submission" date="2011-09" db="EMBL/GenBank/DDBJ databases">
        <title>The permanent draft genome of Caldithrix abyssi DSM 13497.</title>
        <authorList>
            <consortium name="US DOE Joint Genome Institute (JGI-PGF)"/>
            <person name="Lucas S."/>
            <person name="Han J."/>
            <person name="Lapidus A."/>
            <person name="Bruce D."/>
            <person name="Goodwin L."/>
            <person name="Pitluck S."/>
            <person name="Peters L."/>
            <person name="Kyrpides N."/>
            <person name="Mavromatis K."/>
            <person name="Ivanova N."/>
            <person name="Mikhailova N."/>
            <person name="Chertkov O."/>
            <person name="Detter J.C."/>
            <person name="Tapia R."/>
            <person name="Han C."/>
            <person name="Land M."/>
            <person name="Hauser L."/>
            <person name="Markowitz V."/>
            <person name="Cheng J.-F."/>
            <person name="Hugenholtz P."/>
            <person name="Woyke T."/>
            <person name="Wu D."/>
            <person name="Spring S."/>
            <person name="Brambilla E."/>
            <person name="Klenk H.-P."/>
            <person name="Eisen J.A."/>
        </authorList>
    </citation>
    <scope>NUCLEOTIDE SEQUENCE [LARGE SCALE GENOMIC DNA]</scope>
    <source>
        <strain evidence="3 4">DSM 13497</strain>
    </source>
</reference>
<dbReference type="EMBL" id="CP018099">
    <property type="protein sequence ID" value="APF17520.1"/>
    <property type="molecule type" value="Genomic_DNA"/>
</dbReference>
<feature type="domain" description="AbiEi antitoxin N-terminal" evidence="1">
    <location>
        <begin position="5"/>
        <end position="50"/>
    </location>
</feature>
<dbReference type="STRING" id="880073.Cabys_769"/>
<organism evidence="3 4">
    <name type="scientific">Caldithrix abyssi DSM 13497</name>
    <dbReference type="NCBI Taxonomy" id="880073"/>
    <lineage>
        <taxon>Bacteria</taxon>
        <taxon>Pseudomonadati</taxon>
        <taxon>Calditrichota</taxon>
        <taxon>Calditrichia</taxon>
        <taxon>Calditrichales</taxon>
        <taxon>Calditrichaceae</taxon>
        <taxon>Caldithrix</taxon>
    </lineage>
</organism>
<evidence type="ECO:0000313" key="5">
    <source>
        <dbReference type="Proteomes" id="UP000183868"/>
    </source>
</evidence>
<name>H1XUR7_CALAY</name>
<dbReference type="InParanoid" id="H1XUR7"/>
<dbReference type="InterPro" id="IPR025159">
    <property type="entry name" value="AbiEi_N"/>
</dbReference>
<evidence type="ECO:0000313" key="3">
    <source>
        <dbReference type="EMBL" id="EHO41616.1"/>
    </source>
</evidence>
<dbReference type="Proteomes" id="UP000183868">
    <property type="component" value="Chromosome"/>
</dbReference>
<dbReference type="RefSeq" id="WP_006928781.1">
    <property type="nucleotide sequence ID" value="NZ_CM001402.1"/>
</dbReference>
<proteinExistence type="predicted"/>